<accession>A0A8S9XM67</accession>
<dbReference type="EMBL" id="WIXP02000006">
    <property type="protein sequence ID" value="KAF6209126.1"/>
    <property type="molecule type" value="Genomic_DNA"/>
</dbReference>
<feature type="transmembrane region" description="Helical" evidence="1">
    <location>
        <begin position="409"/>
        <end position="430"/>
    </location>
</feature>
<keyword evidence="1" id="KW-0812">Transmembrane</keyword>
<evidence type="ECO:0000256" key="1">
    <source>
        <dbReference type="SAM" id="Phobius"/>
    </source>
</evidence>
<reference evidence="2" key="1">
    <citation type="journal article" date="2021" name="Mol. Ecol. Resour.">
        <title>Apolygus lucorum genome provides insights into omnivorousness and mesophyll feeding.</title>
        <authorList>
            <person name="Liu Y."/>
            <person name="Liu H."/>
            <person name="Wang H."/>
            <person name="Huang T."/>
            <person name="Liu B."/>
            <person name="Yang B."/>
            <person name="Yin L."/>
            <person name="Li B."/>
            <person name="Zhang Y."/>
            <person name="Zhang S."/>
            <person name="Jiang F."/>
            <person name="Zhang X."/>
            <person name="Ren Y."/>
            <person name="Wang B."/>
            <person name="Wang S."/>
            <person name="Lu Y."/>
            <person name="Wu K."/>
            <person name="Fan W."/>
            <person name="Wang G."/>
        </authorList>
    </citation>
    <scope>NUCLEOTIDE SEQUENCE</scope>
    <source>
        <strain evidence="2">12Hb</strain>
    </source>
</reference>
<comment type="caution">
    <text evidence="2">The sequence shown here is derived from an EMBL/GenBank/DDBJ whole genome shotgun (WGS) entry which is preliminary data.</text>
</comment>
<dbReference type="GO" id="GO:0005262">
    <property type="term" value="F:calcium channel activity"/>
    <property type="evidence" value="ECO:0007669"/>
    <property type="project" value="TreeGrafter"/>
</dbReference>
<feature type="transmembrane region" description="Helical" evidence="1">
    <location>
        <begin position="497"/>
        <end position="516"/>
    </location>
</feature>
<dbReference type="InterPro" id="IPR051223">
    <property type="entry name" value="Polycystin"/>
</dbReference>
<feature type="transmembrane region" description="Helical" evidence="1">
    <location>
        <begin position="34"/>
        <end position="63"/>
    </location>
</feature>
<dbReference type="Proteomes" id="UP000466442">
    <property type="component" value="Unassembled WGS sequence"/>
</dbReference>
<evidence type="ECO:0000313" key="2">
    <source>
        <dbReference type="EMBL" id="KAF6209126.1"/>
    </source>
</evidence>
<keyword evidence="3" id="KW-1185">Reference proteome</keyword>
<dbReference type="AlphaFoldDB" id="A0A8S9XM67"/>
<gene>
    <name evidence="2" type="ORF">GE061_014869</name>
</gene>
<dbReference type="GO" id="GO:0016020">
    <property type="term" value="C:membrane"/>
    <property type="evidence" value="ECO:0007669"/>
    <property type="project" value="TreeGrafter"/>
</dbReference>
<keyword evidence="1" id="KW-1133">Transmembrane helix</keyword>
<name>A0A8S9XM67_APOLU</name>
<sequence length="751" mass="85999">MTILLICLMVLLLIAIFLILYLTKIYDLLQVVGFLAVLAFVLDIFIFDPVYILLLSLWTYYVLESSNKESYLWNEDAKVAHPKPVDLMQYSIIATQAEYKPLTTEAMEIKKRRQYIFSRLRAIIFTSCSLLAILSATGALEHDYGQHIFYTTQGLTRQLVEPEYYARRPSYEIDKVNSPPKVVDFILNNLGAFVKHWYNGKHISNFYKGRWARDLISRPIGASEMIILLIPKGSGGVRVKKILAEYFDHTAGYLTQSNQRQGELQIFSVSLYCMNESTAWLTGKSGENYYVRGHNVSLPVVNFQLFYSILIGILGEVIEGMDKNIPRAIIFTTNYINSYSRRIMTIDAVLEFLPSGVSSAKLHVRTFPVYEIDQWVHETYAHSLTILIVIHFILTLNEMMKYERGIVSYFLSLHGFLKLIIYPLSIALAISQLNRDEGEAIDQIVNLPDFQYVDLHHIYRKATFEASLILIIINALVLDTLLSVWWMYGSDQLKQTITAKCIHICICLFLLQLYIFTDFSTCTNWMDSRFLSLEVSLLLKEGSSVEKDYDESSSEDSKYFEIENHERRLEYDNRATPAYPEAESYVIGVKRALLPFRQLSKYLRRPVAADARSATVTEVPGIQWRLPVPPPNELVMAAPDTEDRVANHKRDKSESEGDDMLYPEIILIRPINISKLSAAKINNINKGLEDAIKARKAPEDVKLTDDSIKTAVTKQQKLSACTENQKKVKIDHQIFQGNDILLNHGKKHKTP</sequence>
<dbReference type="PANTHER" id="PTHR10877">
    <property type="entry name" value="POLYCYSTIN FAMILY MEMBER"/>
    <property type="match status" value="1"/>
</dbReference>
<dbReference type="GO" id="GO:0050982">
    <property type="term" value="P:detection of mechanical stimulus"/>
    <property type="evidence" value="ECO:0007669"/>
    <property type="project" value="TreeGrafter"/>
</dbReference>
<feature type="transmembrane region" description="Helical" evidence="1">
    <location>
        <begin position="120"/>
        <end position="140"/>
    </location>
</feature>
<evidence type="ECO:0000313" key="3">
    <source>
        <dbReference type="Proteomes" id="UP000466442"/>
    </source>
</evidence>
<protein>
    <submittedName>
        <fullName evidence="2">Uncharacterized protein</fullName>
    </submittedName>
</protein>
<feature type="transmembrane region" description="Helical" evidence="1">
    <location>
        <begin position="380"/>
        <end position="397"/>
    </location>
</feature>
<feature type="transmembrane region" description="Helical" evidence="1">
    <location>
        <begin position="5"/>
        <end position="22"/>
    </location>
</feature>
<keyword evidence="1" id="KW-0472">Membrane</keyword>
<organism evidence="2 3">
    <name type="scientific">Apolygus lucorum</name>
    <name type="common">Small green plant bug</name>
    <name type="synonym">Lygocoris lucorum</name>
    <dbReference type="NCBI Taxonomy" id="248454"/>
    <lineage>
        <taxon>Eukaryota</taxon>
        <taxon>Metazoa</taxon>
        <taxon>Ecdysozoa</taxon>
        <taxon>Arthropoda</taxon>
        <taxon>Hexapoda</taxon>
        <taxon>Insecta</taxon>
        <taxon>Pterygota</taxon>
        <taxon>Neoptera</taxon>
        <taxon>Paraneoptera</taxon>
        <taxon>Hemiptera</taxon>
        <taxon>Heteroptera</taxon>
        <taxon>Panheteroptera</taxon>
        <taxon>Cimicomorpha</taxon>
        <taxon>Miridae</taxon>
        <taxon>Mirini</taxon>
        <taxon>Apolygus</taxon>
    </lineage>
</organism>
<dbReference type="PANTHER" id="PTHR10877:SF150">
    <property type="entry name" value="REJ DOMAIN-CONTAINING PROTEIN"/>
    <property type="match status" value="1"/>
</dbReference>
<feature type="transmembrane region" description="Helical" evidence="1">
    <location>
        <begin position="466"/>
        <end position="488"/>
    </location>
</feature>
<proteinExistence type="predicted"/>